<dbReference type="InterPro" id="IPR021135">
    <property type="entry name" value="PEP_COase"/>
</dbReference>
<accession>A0ABT7WHH5</accession>
<evidence type="ECO:0000313" key="3">
    <source>
        <dbReference type="EMBL" id="MDM9632374.1"/>
    </source>
</evidence>
<organism evidence="3 4">
    <name type="scientific">Robiginitalea aurantiaca</name>
    <dbReference type="NCBI Taxonomy" id="3056915"/>
    <lineage>
        <taxon>Bacteria</taxon>
        <taxon>Pseudomonadati</taxon>
        <taxon>Bacteroidota</taxon>
        <taxon>Flavobacteriia</taxon>
        <taxon>Flavobacteriales</taxon>
        <taxon>Flavobacteriaceae</taxon>
        <taxon>Robiginitalea</taxon>
    </lineage>
</organism>
<sequence length="848" mass="97310">MSQTERLKEFQKSVRNSFNVYNSLLLNLPYTEGDDIGILIPFLYKESEAGLQAGINPSDILQSFFDRYTTADTEQRRIDLMFRIIQYVERQVVLYDSVEDAAFPRLHRHSDSPVIRDFMQVARRKDRWAEITGKLNTFSARIVLTAHPTQFYTPAVLDIISELRSLILKNKIDEIDLTLQQLGLTSLINREKPTPLDEAKNIIYILRHIYYDAAGDFYSHIKSSIGNPDFNNPDIIKLGFWPGGDRDGNPFVTASITMAVADELRTTLMKCYNADIKELQKKLSFREVQGPLEALRKRIYVAMFDTEKAISFEQIIEPLLEIRQTITRHYHGLYLRELTAFTDKVRLFRTHFANLDIRQDHRVHKSVVEAVLKHQGYIRESLDELSEDRLIALLSEESVAVDPADFTDPVIQDTLRNITQLPEIQRKNGEAGCNRYIISNSEDKFSVLFVYGLFRWCGWEGRKISFDIVPLFETMKGMDTSIAVMQSLFDLSFYRAHINSRKNRQTIMLGFSDGTKDGGYLKANWSIFKTKEHLSEVCSKNGVQAVFFDGRGGPPARGGGKTHRFYAAQTTEIANEEIQLTVQGQTITSTFGTREQFLHNSEQLLTAGLSNSLYGEDNAIDPSQRDLIETLSELSYSKYNELKHHEMFIPYLEERSTLRFYKKANIGSRPGKRGNKAKLELTDLRAISFVGSWSQLKQNVPGYFGIGTALKKVKDEGRIAELKALFSDVAFFRALMQNSMMSLTKSYFELTAYMEKDPKFGPFWKILRDEYLLSKQMLLEISGYTELMQDELLSRESIRIREQIVLPLLVIQQSALQKFNDASGNRELYEKIVTRSLYGNINASRNSA</sequence>
<evidence type="ECO:0000313" key="4">
    <source>
        <dbReference type="Proteomes" id="UP001174839"/>
    </source>
</evidence>
<dbReference type="PRINTS" id="PR00150">
    <property type="entry name" value="PEPCARBXLASE"/>
</dbReference>
<evidence type="ECO:0000256" key="2">
    <source>
        <dbReference type="ARBA" id="ARBA00022419"/>
    </source>
</evidence>
<proteinExistence type="predicted"/>
<dbReference type="EMBL" id="JAUDUY010000008">
    <property type="protein sequence ID" value="MDM9632374.1"/>
    <property type="molecule type" value="Genomic_DNA"/>
</dbReference>
<dbReference type="SUPFAM" id="SSF51621">
    <property type="entry name" value="Phosphoenolpyruvate/pyruvate domain"/>
    <property type="match status" value="1"/>
</dbReference>
<dbReference type="Proteomes" id="UP001174839">
    <property type="component" value="Unassembled WGS sequence"/>
</dbReference>
<name>A0ABT7WHH5_9FLAO</name>
<dbReference type="PANTHER" id="PTHR30523:SF6">
    <property type="entry name" value="PHOSPHOENOLPYRUVATE CARBOXYLASE"/>
    <property type="match status" value="1"/>
</dbReference>
<dbReference type="PANTHER" id="PTHR30523">
    <property type="entry name" value="PHOSPHOENOLPYRUVATE CARBOXYLASE"/>
    <property type="match status" value="1"/>
</dbReference>
<gene>
    <name evidence="3" type="ORF">QU605_12890</name>
</gene>
<comment type="caution">
    <text evidence="3">The sequence shown here is derived from an EMBL/GenBank/DDBJ whole genome shotgun (WGS) entry which is preliminary data.</text>
</comment>
<dbReference type="RefSeq" id="WP_289725739.1">
    <property type="nucleotide sequence ID" value="NZ_JAUDUY010000008.1"/>
</dbReference>
<dbReference type="InterPro" id="IPR015813">
    <property type="entry name" value="Pyrv/PenolPyrv_kinase-like_dom"/>
</dbReference>
<keyword evidence="3" id="KW-0456">Lyase</keyword>
<evidence type="ECO:0000256" key="1">
    <source>
        <dbReference type="ARBA" id="ARBA00003670"/>
    </source>
</evidence>
<comment type="function">
    <text evidence="1">Forms oxaloacetate, a four-carbon dicarboxylic acid source for the tricarboxylic acid cycle.</text>
</comment>
<dbReference type="GO" id="GO:0008964">
    <property type="term" value="F:phosphoenolpyruvate carboxylase activity"/>
    <property type="evidence" value="ECO:0007669"/>
    <property type="project" value="UniProtKB-EC"/>
</dbReference>
<protein>
    <recommendedName>
        <fullName evidence="2">Phosphoenolpyruvate carboxylase</fullName>
    </recommendedName>
</protein>
<dbReference type="Pfam" id="PF00311">
    <property type="entry name" value="PEPcase"/>
    <property type="match status" value="2"/>
</dbReference>
<reference evidence="3" key="1">
    <citation type="submission" date="2023-06" db="EMBL/GenBank/DDBJ databases">
        <title>Robiginitalea aurantiacus sp. nov. and Algoriphagus sediminis sp. nov., isolated from coastal sediment.</title>
        <authorList>
            <person name="Zhou Z.Y."/>
            <person name="An J."/>
            <person name="Jia Y.W."/>
            <person name="Du Z.J."/>
        </authorList>
    </citation>
    <scope>NUCLEOTIDE SEQUENCE</scope>
    <source>
        <strain evidence="3">M39</strain>
    </source>
</reference>
<keyword evidence="4" id="KW-1185">Reference proteome</keyword>